<dbReference type="InterPro" id="IPR002931">
    <property type="entry name" value="Transglutaminase-like"/>
</dbReference>
<evidence type="ECO:0000256" key="1">
    <source>
        <dbReference type="SAM" id="SignalP"/>
    </source>
</evidence>
<feature type="domain" description="Transglutaminase-like" evidence="2">
    <location>
        <begin position="751"/>
        <end position="812"/>
    </location>
</feature>
<dbReference type="Pfam" id="PF01841">
    <property type="entry name" value="Transglut_core"/>
    <property type="match status" value="1"/>
</dbReference>
<reference evidence="3 4" key="1">
    <citation type="submission" date="2023-07" db="EMBL/GenBank/DDBJ databases">
        <title>Genomic Encyclopedia of Type Strains, Phase IV (KMG-IV): sequencing the most valuable type-strain genomes for metagenomic binning, comparative biology and taxonomic classification.</title>
        <authorList>
            <person name="Goeker M."/>
        </authorList>
    </citation>
    <scope>NUCLEOTIDE SEQUENCE [LARGE SCALE GENOMIC DNA]</scope>
    <source>
        <strain evidence="3 4">DSM 1400</strain>
    </source>
</reference>
<name>A0ABU0JUM6_HATLI</name>
<dbReference type="PANTHER" id="PTHR46333">
    <property type="entry name" value="CYTOKINESIS PROTEIN 3"/>
    <property type="match status" value="1"/>
</dbReference>
<keyword evidence="4" id="KW-1185">Reference proteome</keyword>
<organism evidence="3 4">
    <name type="scientific">Hathewaya limosa</name>
    <name type="common">Clostridium limosum</name>
    <dbReference type="NCBI Taxonomy" id="1536"/>
    <lineage>
        <taxon>Bacteria</taxon>
        <taxon>Bacillati</taxon>
        <taxon>Bacillota</taxon>
        <taxon>Clostridia</taxon>
        <taxon>Eubacteriales</taxon>
        <taxon>Clostridiaceae</taxon>
        <taxon>Hathewaya</taxon>
    </lineage>
</organism>
<proteinExistence type="predicted"/>
<evidence type="ECO:0000313" key="3">
    <source>
        <dbReference type="EMBL" id="MDQ0480764.1"/>
    </source>
</evidence>
<dbReference type="InterPro" id="IPR038765">
    <property type="entry name" value="Papain-like_cys_pep_sf"/>
</dbReference>
<dbReference type="Proteomes" id="UP001224418">
    <property type="component" value="Unassembled WGS sequence"/>
</dbReference>
<dbReference type="InterPro" id="IPR046780">
    <property type="entry name" value="aBig_2"/>
</dbReference>
<gene>
    <name evidence="3" type="ORF">QOZ93_002514</name>
</gene>
<protein>
    <submittedName>
        <fullName evidence="3">23S rRNA pseudoU1915 N3-methylase RlmH</fullName>
    </submittedName>
</protein>
<dbReference type="InterPro" id="IPR052557">
    <property type="entry name" value="CAP/Cytokinesis_protein"/>
</dbReference>
<dbReference type="Pfam" id="PF20578">
    <property type="entry name" value="aBig_2"/>
    <property type="match status" value="3"/>
</dbReference>
<dbReference type="SUPFAM" id="SSF54001">
    <property type="entry name" value="Cysteine proteinases"/>
    <property type="match status" value="1"/>
</dbReference>
<dbReference type="EMBL" id="JAUSWN010000027">
    <property type="protein sequence ID" value="MDQ0480764.1"/>
    <property type="molecule type" value="Genomic_DNA"/>
</dbReference>
<evidence type="ECO:0000313" key="4">
    <source>
        <dbReference type="Proteomes" id="UP001224418"/>
    </source>
</evidence>
<keyword evidence="1" id="KW-0732">Signal</keyword>
<evidence type="ECO:0000259" key="2">
    <source>
        <dbReference type="SMART" id="SM00460"/>
    </source>
</evidence>
<feature type="signal peptide" evidence="1">
    <location>
        <begin position="1"/>
        <end position="25"/>
    </location>
</feature>
<feature type="chain" id="PRO_5045919813" evidence="1">
    <location>
        <begin position="26"/>
        <end position="954"/>
    </location>
</feature>
<dbReference type="RefSeq" id="WP_307356897.1">
    <property type="nucleotide sequence ID" value="NZ_BAAACJ010000049.1"/>
</dbReference>
<dbReference type="Gene3D" id="3.10.620.30">
    <property type="match status" value="1"/>
</dbReference>
<accession>A0ABU0JUM6</accession>
<comment type="caution">
    <text evidence="3">The sequence shown here is derived from an EMBL/GenBank/DDBJ whole genome shotgun (WGS) entry which is preliminary data.</text>
</comment>
<dbReference type="SMART" id="SM00460">
    <property type="entry name" value="TGc"/>
    <property type="match status" value="1"/>
</dbReference>
<sequence length="954" mass="108869">MKKRVLSSLIAITLTLSIITPSVFASENSLWNNVKNGIDKTGQAVVLKVNNKQVGVSEKSKVDVDLGTKIHKTIGNSKKLNYSINNSNKKKSMDELYKDAYDATKRSLQEKTQRSIKEARSAIAKLPKNLDWAIGEFSKQVDTVQHPIFVKIINFINKSKGTKAQIDINNGRELVNDVIEEQYKRTWSSELDKIQQEKINIAVNKFKNSTIIQYNTLDLTDAKMEIDDLAKVEYNVGVKQWINNYKHQIDNEVFGLKNLTHEYSKMLSKGLSREEINKVTSCKNIDELVRYLKSIKVNDNKAMNVGKFWASISFNIPSYGIKSDIQIEHNTEKTISQLIGEAKEKLNLGDLHNISKNLILPSKAENGVNIEWKSSNEDVISKNGKVTRPKASEGNEIITLTAILSKDGIQDTKTFEVIVKSQEFSDNDLVNRATNELTLEGNLSALVDDLKLYNYDKTNKVKISWKSNKEYIISNEGKVVRTNKDESVVLTAILSKGKVIKNKNFNIVVKAKEENIEKELILVRDSLEIKNRNNIVEDIILPTSLEGCTISWKSNNPKVVSSSGKVKRPILGKADCKVRLTAMVSKNGKNVTKDFDVIVKSKRELIANNKAEFISILEDSLKYFPERLRIRIPQYNKNDYNLEIVEDVLTTNPDLDYGKPELNASLSSKDRVEYILDLKLNYAISIDTMKREKSEVEREVQRIIKTVIKKGMTDVEKELALHDYIVKTADYNVQNYNNGVFKAEDHNAYGVLILHKGVCESYAKAMQLLLNAASIECKYVTGTSKYNGRPGLGHAWNMVKLDNEWYNLDATWDDPISDRNGSIEVSENYFMPVIHKYFNVTDEILNRDHIRGEYEEKNYPKCTGTKYAYENLDIDEYTSDGKLIKTVKSRENLDREILDALDKKKKNLILRIQGFKMSQEQFAEEVEKIAKGNYDLSWDTIVSDENHVQYNLFW</sequence>
<dbReference type="PANTHER" id="PTHR46333:SF2">
    <property type="entry name" value="CYTOKINESIS PROTEIN 3"/>
    <property type="match status" value="1"/>
</dbReference>